<dbReference type="InterPro" id="IPR003593">
    <property type="entry name" value="AAA+_ATPase"/>
</dbReference>
<dbReference type="InterPro" id="IPR050388">
    <property type="entry name" value="ABC_Ni/Peptide_Import"/>
</dbReference>
<dbReference type="Pfam" id="PF00005">
    <property type="entry name" value="ABC_tran"/>
    <property type="match status" value="1"/>
</dbReference>
<evidence type="ECO:0000256" key="3">
    <source>
        <dbReference type="ARBA" id="ARBA00022448"/>
    </source>
</evidence>
<dbReference type="GO" id="GO:0005886">
    <property type="term" value="C:plasma membrane"/>
    <property type="evidence" value="ECO:0007669"/>
    <property type="project" value="UniProtKB-SubCell"/>
</dbReference>
<evidence type="ECO:0000256" key="4">
    <source>
        <dbReference type="ARBA" id="ARBA00022475"/>
    </source>
</evidence>
<comment type="subcellular location">
    <subcellularLocation>
        <location evidence="1">Cell inner membrane</location>
        <topology evidence="1">Peripheral membrane protein</topology>
    </subcellularLocation>
</comment>
<accession>A0A444LM25</accession>
<sequence length="294" mass="32439">MSISNVTRVTPPLLRVRNLSVRFGQSPDATRALRNVSFDLSHEKLGIVGESGSGKSTLGRAILKLLPSVAEISADALQFETTDLRNASERDMLAIRGSRISMIMQDPKYALDPTMRIGDQIGEAVSLHLKLRGSARRKKVLDLLESVEIRGVERVYDLYPHQVSGGMGQRVMIASTLAANPKIIIADEPTSALDVTVRGKLLELLDRLVSSHGIGLIFITHDLNLAQDFCDRLLIMYSGQIVESLAAKELRQARHPYTQGLLASLPRLDLEQSRLPVMTRDPSWAIDIPSETVR</sequence>
<dbReference type="CDD" id="cd03257">
    <property type="entry name" value="ABC_NikE_OppD_transporters"/>
    <property type="match status" value="1"/>
</dbReference>
<reference evidence="9 10" key="1">
    <citation type="submission" date="2019-01" db="EMBL/GenBank/DDBJ databases">
        <title>The draft genome of Rhizobium sp. 24NR.</title>
        <authorList>
            <person name="Liu L."/>
            <person name="Liang L."/>
            <person name="Shi S."/>
            <person name="Xu L."/>
            <person name="Wang X."/>
            <person name="Li L."/>
            <person name="Zhang X."/>
        </authorList>
    </citation>
    <scope>NUCLEOTIDE SEQUENCE [LARGE SCALE GENOMIC DNA]</scope>
    <source>
        <strain evidence="9 10">24NR</strain>
    </source>
</reference>
<dbReference type="PROSITE" id="PS50893">
    <property type="entry name" value="ABC_TRANSPORTER_2"/>
    <property type="match status" value="1"/>
</dbReference>
<dbReference type="InterPro" id="IPR027417">
    <property type="entry name" value="P-loop_NTPase"/>
</dbReference>
<keyword evidence="5" id="KW-0547">Nucleotide-binding</keyword>
<dbReference type="SUPFAM" id="SSF52540">
    <property type="entry name" value="P-loop containing nucleoside triphosphate hydrolases"/>
    <property type="match status" value="1"/>
</dbReference>
<keyword evidence="10" id="KW-1185">Reference proteome</keyword>
<proteinExistence type="inferred from homology"/>
<evidence type="ECO:0000256" key="1">
    <source>
        <dbReference type="ARBA" id="ARBA00004417"/>
    </source>
</evidence>
<protein>
    <submittedName>
        <fullName evidence="9">ABC transporter ATP-binding protein</fullName>
    </submittedName>
</protein>
<organism evidence="9 10">
    <name type="scientific">Neorhizobium lilium</name>
    <dbReference type="NCBI Taxonomy" id="2503024"/>
    <lineage>
        <taxon>Bacteria</taxon>
        <taxon>Pseudomonadati</taxon>
        <taxon>Pseudomonadota</taxon>
        <taxon>Alphaproteobacteria</taxon>
        <taxon>Hyphomicrobiales</taxon>
        <taxon>Rhizobiaceae</taxon>
        <taxon>Rhizobium/Agrobacterium group</taxon>
        <taxon>Neorhizobium</taxon>
    </lineage>
</organism>
<evidence type="ECO:0000259" key="8">
    <source>
        <dbReference type="PROSITE" id="PS50893"/>
    </source>
</evidence>
<evidence type="ECO:0000313" key="9">
    <source>
        <dbReference type="EMBL" id="RWX81375.1"/>
    </source>
</evidence>
<keyword evidence="7" id="KW-0472">Membrane</keyword>
<evidence type="ECO:0000256" key="7">
    <source>
        <dbReference type="ARBA" id="ARBA00023136"/>
    </source>
</evidence>
<gene>
    <name evidence="9" type="ORF">EPK99_03450</name>
</gene>
<dbReference type="OrthoDB" id="9815712at2"/>
<name>A0A444LM25_9HYPH</name>
<evidence type="ECO:0000256" key="5">
    <source>
        <dbReference type="ARBA" id="ARBA00022741"/>
    </source>
</evidence>
<evidence type="ECO:0000256" key="6">
    <source>
        <dbReference type="ARBA" id="ARBA00022840"/>
    </source>
</evidence>
<dbReference type="PANTHER" id="PTHR43297:SF2">
    <property type="entry name" value="DIPEPTIDE TRANSPORT ATP-BINDING PROTEIN DPPD"/>
    <property type="match status" value="1"/>
</dbReference>
<dbReference type="RefSeq" id="WP_128441200.1">
    <property type="nucleotide sequence ID" value="NZ_SBIP01000001.1"/>
</dbReference>
<dbReference type="PANTHER" id="PTHR43297">
    <property type="entry name" value="OLIGOPEPTIDE TRANSPORT ATP-BINDING PROTEIN APPD"/>
    <property type="match status" value="1"/>
</dbReference>
<feature type="domain" description="ABC transporter" evidence="8">
    <location>
        <begin position="14"/>
        <end position="263"/>
    </location>
</feature>
<dbReference type="AlphaFoldDB" id="A0A444LM25"/>
<dbReference type="Proteomes" id="UP000287687">
    <property type="component" value="Unassembled WGS sequence"/>
</dbReference>
<dbReference type="SMART" id="SM00382">
    <property type="entry name" value="AAA"/>
    <property type="match status" value="1"/>
</dbReference>
<keyword evidence="4" id="KW-1003">Cell membrane</keyword>
<dbReference type="GO" id="GO:0016887">
    <property type="term" value="F:ATP hydrolysis activity"/>
    <property type="evidence" value="ECO:0007669"/>
    <property type="project" value="InterPro"/>
</dbReference>
<keyword evidence="3" id="KW-0813">Transport</keyword>
<keyword evidence="6 9" id="KW-0067">ATP-binding</keyword>
<evidence type="ECO:0000256" key="2">
    <source>
        <dbReference type="ARBA" id="ARBA00005417"/>
    </source>
</evidence>
<dbReference type="EMBL" id="SBIP01000001">
    <property type="protein sequence ID" value="RWX81375.1"/>
    <property type="molecule type" value="Genomic_DNA"/>
</dbReference>
<comment type="caution">
    <text evidence="9">The sequence shown here is derived from an EMBL/GenBank/DDBJ whole genome shotgun (WGS) entry which is preliminary data.</text>
</comment>
<comment type="similarity">
    <text evidence="2">Belongs to the ABC transporter superfamily.</text>
</comment>
<evidence type="ECO:0000313" key="10">
    <source>
        <dbReference type="Proteomes" id="UP000287687"/>
    </source>
</evidence>
<dbReference type="InterPro" id="IPR003439">
    <property type="entry name" value="ABC_transporter-like_ATP-bd"/>
</dbReference>
<dbReference type="Gene3D" id="3.40.50.300">
    <property type="entry name" value="P-loop containing nucleotide triphosphate hydrolases"/>
    <property type="match status" value="1"/>
</dbReference>
<dbReference type="GO" id="GO:0005524">
    <property type="term" value="F:ATP binding"/>
    <property type="evidence" value="ECO:0007669"/>
    <property type="project" value="UniProtKB-KW"/>
</dbReference>